<dbReference type="AlphaFoldDB" id="A0A238KWV0"/>
<feature type="transmembrane region" description="Helical" evidence="1">
    <location>
        <begin position="97"/>
        <end position="116"/>
    </location>
</feature>
<keyword evidence="3" id="KW-1185">Reference proteome</keyword>
<keyword evidence="1" id="KW-0472">Membrane</keyword>
<feature type="transmembrane region" description="Helical" evidence="1">
    <location>
        <begin position="190"/>
        <end position="215"/>
    </location>
</feature>
<gene>
    <name evidence="2" type="primary">yjgN</name>
    <name evidence="2" type="ORF">COL8621_03320</name>
</gene>
<feature type="transmembrane region" description="Helical" evidence="1">
    <location>
        <begin position="22"/>
        <end position="42"/>
    </location>
</feature>
<keyword evidence="1" id="KW-1133">Transmembrane helix</keyword>
<evidence type="ECO:0000313" key="3">
    <source>
        <dbReference type="Proteomes" id="UP000202922"/>
    </source>
</evidence>
<dbReference type="EMBL" id="FXYE01000002">
    <property type="protein sequence ID" value="SMX47051.1"/>
    <property type="molecule type" value="Genomic_DNA"/>
</dbReference>
<feature type="transmembrane region" description="Helical" evidence="1">
    <location>
        <begin position="279"/>
        <end position="300"/>
    </location>
</feature>
<dbReference type="Proteomes" id="UP000202922">
    <property type="component" value="Unassembled WGS sequence"/>
</dbReference>
<name>A0A238KWV0_9RHOB</name>
<dbReference type="OrthoDB" id="7462354at2"/>
<sequence length="351" mass="38481">MNFSQTSSSEDFEFTGSAREYFGIWIVNLALSIVTFGIYSAWAKVRTKKYFYQNTKVAGRGFDYHATGKQILIGRLIVAAGLVVFSILSAIPLVGILILLVLLFLLPVLIVRSLRFNAQMSSWSNVRFRFHGKAGRAFLSYMLYPFLTVFTLYLAWPFASRSVKNYVVNNHSLGDTAFSFESGIGAFYKAFLAAVGWVVLVTLVSSVIFGPPIVMIAQGFDNPESGAFALAIAGIYVFSFVTILPAISIYQAMIRNTTYNNTVLGGQHRFQSTVKPLKLLLIILTNTLATILSLGLLLPWAKVRYAKYMAANTTLIPGGSLDDFVGTIEKNAGAVGDAYSDIEGFDLGLPV</sequence>
<evidence type="ECO:0000256" key="1">
    <source>
        <dbReference type="SAM" id="Phobius"/>
    </source>
</evidence>
<protein>
    <submittedName>
        <fullName evidence="2">Inner membrane protein YjgN</fullName>
    </submittedName>
</protein>
<keyword evidence="1" id="KW-0812">Transmembrane</keyword>
<accession>A0A238KWV0</accession>
<feature type="transmembrane region" description="Helical" evidence="1">
    <location>
        <begin position="137"/>
        <end position="156"/>
    </location>
</feature>
<evidence type="ECO:0000313" key="2">
    <source>
        <dbReference type="EMBL" id="SMX47051.1"/>
    </source>
</evidence>
<reference evidence="3" key="1">
    <citation type="submission" date="2017-05" db="EMBL/GenBank/DDBJ databases">
        <authorList>
            <person name="Rodrigo-Torres L."/>
            <person name="Arahal R. D."/>
            <person name="Lucena T."/>
        </authorList>
    </citation>
    <scope>NUCLEOTIDE SEQUENCE [LARGE SCALE GENOMIC DNA]</scope>
    <source>
        <strain evidence="3">CECT 8621</strain>
    </source>
</reference>
<dbReference type="InterPro" id="IPR010295">
    <property type="entry name" value="DUF898"/>
</dbReference>
<organism evidence="2 3">
    <name type="scientific">Actibacterium lipolyticum</name>
    <dbReference type="NCBI Taxonomy" id="1524263"/>
    <lineage>
        <taxon>Bacteria</taxon>
        <taxon>Pseudomonadati</taxon>
        <taxon>Pseudomonadota</taxon>
        <taxon>Alphaproteobacteria</taxon>
        <taxon>Rhodobacterales</taxon>
        <taxon>Roseobacteraceae</taxon>
        <taxon>Actibacterium</taxon>
    </lineage>
</organism>
<dbReference type="Pfam" id="PF05987">
    <property type="entry name" value="DUF898"/>
    <property type="match status" value="1"/>
</dbReference>
<feature type="transmembrane region" description="Helical" evidence="1">
    <location>
        <begin position="72"/>
        <end position="91"/>
    </location>
</feature>
<proteinExistence type="predicted"/>
<feature type="transmembrane region" description="Helical" evidence="1">
    <location>
        <begin position="227"/>
        <end position="250"/>
    </location>
</feature>
<dbReference type="RefSeq" id="WP_093968341.1">
    <property type="nucleotide sequence ID" value="NZ_FXYE01000002.1"/>
</dbReference>